<proteinExistence type="predicted"/>
<evidence type="ECO:0000256" key="1">
    <source>
        <dbReference type="ARBA" id="ARBA00023125"/>
    </source>
</evidence>
<gene>
    <name evidence="4" type="ORF">CIL03_14190</name>
</gene>
<feature type="domain" description="HTH merR-type" evidence="3">
    <location>
        <begin position="4"/>
        <end position="73"/>
    </location>
</feature>
<evidence type="ECO:0000313" key="5">
    <source>
        <dbReference type="Proteomes" id="UP000216498"/>
    </source>
</evidence>
<feature type="coiled-coil region" evidence="2">
    <location>
        <begin position="57"/>
        <end position="100"/>
    </location>
</feature>
<dbReference type="Gene3D" id="1.10.1660.10">
    <property type="match status" value="1"/>
</dbReference>
<evidence type="ECO:0000256" key="2">
    <source>
        <dbReference type="SAM" id="Coils"/>
    </source>
</evidence>
<dbReference type="PANTHER" id="PTHR30204:SF90">
    <property type="entry name" value="HTH-TYPE TRANSCRIPTIONAL ACTIVATOR MTA"/>
    <property type="match status" value="1"/>
</dbReference>
<organism evidence="4 5">
    <name type="scientific">Virgibacillus indicus</name>
    <dbReference type="NCBI Taxonomy" id="2024554"/>
    <lineage>
        <taxon>Bacteria</taxon>
        <taxon>Bacillati</taxon>
        <taxon>Bacillota</taxon>
        <taxon>Bacilli</taxon>
        <taxon>Bacillales</taxon>
        <taxon>Bacillaceae</taxon>
        <taxon>Virgibacillus</taxon>
    </lineage>
</organism>
<dbReference type="OrthoDB" id="1894615at2"/>
<name>A0A265N7S5_9BACI</name>
<evidence type="ECO:0000313" key="4">
    <source>
        <dbReference type="EMBL" id="OZU87851.1"/>
    </source>
</evidence>
<dbReference type="PROSITE" id="PS00552">
    <property type="entry name" value="HTH_MERR_1"/>
    <property type="match status" value="1"/>
</dbReference>
<dbReference type="InterPro" id="IPR012925">
    <property type="entry name" value="TipAS_dom"/>
</dbReference>
<keyword evidence="5" id="KW-1185">Reference proteome</keyword>
<dbReference type="InterPro" id="IPR000551">
    <property type="entry name" value="MerR-type_HTH_dom"/>
</dbReference>
<dbReference type="PROSITE" id="PS50937">
    <property type="entry name" value="HTH_MERR_2"/>
    <property type="match status" value="1"/>
</dbReference>
<dbReference type="InterPro" id="IPR047057">
    <property type="entry name" value="MerR_fam"/>
</dbReference>
<dbReference type="PANTHER" id="PTHR30204">
    <property type="entry name" value="REDOX-CYCLING DRUG-SENSING TRANSCRIPTIONAL ACTIVATOR SOXR"/>
    <property type="match status" value="1"/>
</dbReference>
<dbReference type="SUPFAM" id="SSF46955">
    <property type="entry name" value="Putative DNA-binding domain"/>
    <property type="match status" value="1"/>
</dbReference>
<keyword evidence="1" id="KW-0238">DNA-binding</keyword>
<accession>A0A265N7S5</accession>
<keyword evidence="2" id="KW-0175">Coiled coil</keyword>
<dbReference type="RefSeq" id="WP_094886539.1">
    <property type="nucleotide sequence ID" value="NZ_NPMS01000007.1"/>
</dbReference>
<dbReference type="PRINTS" id="PR00040">
    <property type="entry name" value="HTHMERR"/>
</dbReference>
<dbReference type="Proteomes" id="UP000216498">
    <property type="component" value="Unassembled WGS sequence"/>
</dbReference>
<dbReference type="SMART" id="SM00422">
    <property type="entry name" value="HTH_MERR"/>
    <property type="match status" value="1"/>
</dbReference>
<dbReference type="GO" id="GO:0003700">
    <property type="term" value="F:DNA-binding transcription factor activity"/>
    <property type="evidence" value="ECO:0007669"/>
    <property type="project" value="InterPro"/>
</dbReference>
<dbReference type="EMBL" id="NPMS01000007">
    <property type="protein sequence ID" value="OZU87851.1"/>
    <property type="molecule type" value="Genomic_DNA"/>
</dbReference>
<protein>
    <recommendedName>
        <fullName evidence="3">HTH merR-type domain-containing protein</fullName>
    </recommendedName>
</protein>
<sequence length="240" mass="28174">MTNYWKVGELAKLTGLSIRTLRYYDQIQLFSPSEYTDSGHRRYTHADLQKLHEILVLKQMGLSLEEIQEIIESEENTSVMETIDKQIDRIREDIKIQQQLLCQLEQTKNELANQKYISIKELTSLFELMKMNRSKYFSNSQLAEMRSYYEQMDKDALKAAEEEFQLLLTNLRLEKEKGTSPKTKTVQELAERWKSMAYSFSKGDSEIEKNAEAFYADNPSVALQYGLDAELYLYIREALQ</sequence>
<dbReference type="GO" id="GO:0003677">
    <property type="term" value="F:DNA binding"/>
    <property type="evidence" value="ECO:0007669"/>
    <property type="project" value="UniProtKB-KW"/>
</dbReference>
<dbReference type="InterPro" id="IPR009061">
    <property type="entry name" value="DNA-bd_dom_put_sf"/>
</dbReference>
<dbReference type="Pfam" id="PF13411">
    <property type="entry name" value="MerR_1"/>
    <property type="match status" value="1"/>
</dbReference>
<reference evidence="4 5" key="1">
    <citation type="submission" date="2017-08" db="EMBL/GenBank/DDBJ databases">
        <title>Virgibacillus indicus sp. nov. and Virgibacillus profoundi sp. nov, two moderately halophilic bacteria isolated from marine sediment by using the Microfluidic Streak Plate.</title>
        <authorList>
            <person name="Xu B."/>
            <person name="Hu B."/>
            <person name="Wang J."/>
            <person name="Zhu Y."/>
            <person name="Huang L."/>
            <person name="Du W."/>
            <person name="Huang Y."/>
        </authorList>
    </citation>
    <scope>NUCLEOTIDE SEQUENCE [LARGE SCALE GENOMIC DNA]</scope>
    <source>
        <strain evidence="4 5">IO3-P2-C2</strain>
    </source>
</reference>
<comment type="caution">
    <text evidence="4">The sequence shown here is derived from an EMBL/GenBank/DDBJ whole genome shotgun (WGS) entry which is preliminary data.</text>
</comment>
<evidence type="ECO:0000259" key="3">
    <source>
        <dbReference type="PROSITE" id="PS50937"/>
    </source>
</evidence>
<dbReference type="Pfam" id="PF07739">
    <property type="entry name" value="TipAS"/>
    <property type="match status" value="1"/>
</dbReference>
<dbReference type="AlphaFoldDB" id="A0A265N7S5"/>